<dbReference type="STRING" id="1121025.SAMN02745249_01562"/>
<sequence length="103" mass="11375">MWKKISAGTPINALDEGSLDYPENVIQLSGSRLVDGIVTYSSNGDGTINIYTVPTRWGNPEIYTNDSSIIEKETRKIIENIKTEYVEPGDAEQVASIISKLQL</sequence>
<gene>
    <name evidence="1" type="ORF">SAMN02745249_01562</name>
</gene>
<accession>A0A1M4XYD9</accession>
<proteinExistence type="predicted"/>
<dbReference type="EMBL" id="FQUF01000024">
    <property type="protein sequence ID" value="SHE98333.1"/>
    <property type="molecule type" value="Genomic_DNA"/>
</dbReference>
<evidence type="ECO:0000313" key="1">
    <source>
        <dbReference type="EMBL" id="SHE98333.1"/>
    </source>
</evidence>
<protein>
    <submittedName>
        <fullName evidence="1">Uncharacterized protein</fullName>
    </submittedName>
</protein>
<evidence type="ECO:0000313" key="2">
    <source>
        <dbReference type="Proteomes" id="UP000184128"/>
    </source>
</evidence>
<dbReference type="RefSeq" id="WP_084137017.1">
    <property type="nucleotide sequence ID" value="NZ_FQUF01000024.1"/>
</dbReference>
<dbReference type="OrthoDB" id="2136654at2"/>
<dbReference type="Proteomes" id="UP000184128">
    <property type="component" value="Unassembled WGS sequence"/>
</dbReference>
<organism evidence="1 2">
    <name type="scientific">Atopostipes suicloacalis DSM 15692</name>
    <dbReference type="NCBI Taxonomy" id="1121025"/>
    <lineage>
        <taxon>Bacteria</taxon>
        <taxon>Bacillati</taxon>
        <taxon>Bacillota</taxon>
        <taxon>Bacilli</taxon>
        <taxon>Lactobacillales</taxon>
        <taxon>Carnobacteriaceae</taxon>
        <taxon>Atopostipes</taxon>
    </lineage>
</organism>
<reference evidence="1 2" key="1">
    <citation type="submission" date="2016-11" db="EMBL/GenBank/DDBJ databases">
        <authorList>
            <person name="Jaros S."/>
            <person name="Januszkiewicz K."/>
            <person name="Wedrychowicz H."/>
        </authorList>
    </citation>
    <scope>NUCLEOTIDE SEQUENCE [LARGE SCALE GENOMIC DNA]</scope>
    <source>
        <strain evidence="1 2">DSM 15692</strain>
    </source>
</reference>
<dbReference type="AlphaFoldDB" id="A0A1M4XYD9"/>
<keyword evidence="2" id="KW-1185">Reference proteome</keyword>
<name>A0A1M4XYD9_9LACT</name>